<dbReference type="Pfam" id="PF05593">
    <property type="entry name" value="RHS_repeat"/>
    <property type="match status" value="2"/>
</dbReference>
<dbReference type="InterPro" id="IPR031325">
    <property type="entry name" value="RHS_repeat"/>
</dbReference>
<dbReference type="NCBIfam" id="TIGR01643">
    <property type="entry name" value="YD_repeat_2x"/>
    <property type="match status" value="2"/>
</dbReference>
<name>A0A7X3FJP9_9BACL</name>
<sequence length="919" mass="104010">MKNKTSWLIILCLFIQLIAPLTQSWAVSASDTVTASPSSNNQEVITLEWLSRSYNISEITLLEELNKGYTLLEIYSALQTGNQDFKETLKKINPDVETNLQKLDYSLEAYEKKKAEVNFDPQTVSSQVYRQHELELQDNSQTVVSDTYELQGRSLTSSNSYPQSYDQLAMKRLDIKTDAPFSTSAVNENISVMNGSLQLQTTDMTLPGRNGLGFSLNRIYDSSNTSYYDKDVEYISGYKTRYYPGLDTRLFYLYANKQVGTNQGHSSKFGFSNASYVSFIQFNMQGNYWVYPIADIYEEFDDDVKDSLAEGWPYVNPDDPNSRPVSTKSVQLDGVDLMTKAYTTGQVIKDPTFQNYPTYRWGYRNILKDRRNEDRLSIGKGWSWDIPYIDYNREKDKHSIHLFGGASYEIKGNKLIGYPWKDLELTQDISVRVGNKTSTKALKHLNGQKQYFSTNGELIQISDAYQNSIQFEYNNTDDEKIGQLVKIKDSIGNEINIVYGNSSVSVNMGDKTVKYDKIKDPKGNKELLSQVTDPLGKKTSYIYSIENTPFDLVNAKRMKNNYSALLKEVHHPTMAKTVYTYEPFSRKLGSYAKETVNRVKAREDVITYADGTENKSNRVDYTYSGDGGSFQNSNSSFATTINNGRTQTTYSYDKVYIDDNTPEVFYNTQIKQDDGVTQTTTAMEYNRTNRWPSPTKTTTKTVQGASSSTEQVSQRTYDEYGNVLTETDPANTVSTYQYDAATHLLSSVTAPATSGLNSYMELERYPVTHGIKEVRVKENNAAGALQAHTSYTYDAFGNPTRITIKDDAQDIVVTNGYGTQYQSAFPTEQSVQVTDAAKQNTTVTQRFEYNPATGAMTKFTDGKGFMTRYEYDVLGRATKVTQPDSSTFRYTYNDAANEITTVDPTGVTQITKWNPLGWK</sequence>
<evidence type="ECO:0000313" key="2">
    <source>
        <dbReference type="EMBL" id="MVP00941.1"/>
    </source>
</evidence>
<reference evidence="2 3" key="1">
    <citation type="journal article" date="2019" name="Microorganisms">
        <title>Paenibacillus lutrae sp. nov., A Chitinolytic Species Isolated from A River Otter in Castril Natural Park, Granada, Spain.</title>
        <authorList>
            <person name="Rodriguez M."/>
            <person name="Reina J.C."/>
            <person name="Bejar V."/>
            <person name="Llamas I."/>
        </authorList>
    </citation>
    <scope>NUCLEOTIDE SEQUENCE [LARGE SCALE GENOMIC DNA]</scope>
    <source>
        <strain evidence="2 3">N10</strain>
    </source>
</reference>
<comment type="caution">
    <text evidence="2">The sequence shown here is derived from an EMBL/GenBank/DDBJ whole genome shotgun (WGS) entry which is preliminary data.</text>
</comment>
<feature type="region of interest" description="Disordered" evidence="1">
    <location>
        <begin position="688"/>
        <end position="714"/>
    </location>
</feature>
<gene>
    <name evidence="2" type="ORF">EDM21_15635</name>
</gene>
<dbReference type="EMBL" id="RHLK01000008">
    <property type="protein sequence ID" value="MVP00941.1"/>
    <property type="molecule type" value="Genomic_DNA"/>
</dbReference>
<evidence type="ECO:0000313" key="3">
    <source>
        <dbReference type="Proteomes" id="UP000490800"/>
    </source>
</evidence>
<feature type="non-terminal residue" evidence="2">
    <location>
        <position position="919"/>
    </location>
</feature>
<dbReference type="AlphaFoldDB" id="A0A7X3FJP9"/>
<protein>
    <submittedName>
        <fullName evidence="2">Uncharacterized protein</fullName>
    </submittedName>
</protein>
<dbReference type="Gene3D" id="2.180.10.10">
    <property type="entry name" value="RHS repeat-associated core"/>
    <property type="match status" value="2"/>
</dbReference>
<organism evidence="2 3">
    <name type="scientific">Paenibacillus lutrae</name>
    <dbReference type="NCBI Taxonomy" id="2078573"/>
    <lineage>
        <taxon>Bacteria</taxon>
        <taxon>Bacillati</taxon>
        <taxon>Bacillota</taxon>
        <taxon>Bacilli</taxon>
        <taxon>Bacillales</taxon>
        <taxon>Paenibacillaceae</taxon>
        <taxon>Paenibacillus</taxon>
    </lineage>
</organism>
<proteinExistence type="predicted"/>
<dbReference type="Proteomes" id="UP000490800">
    <property type="component" value="Unassembled WGS sequence"/>
</dbReference>
<accession>A0A7X3FJP9</accession>
<keyword evidence="3" id="KW-1185">Reference proteome</keyword>
<evidence type="ECO:0000256" key="1">
    <source>
        <dbReference type="SAM" id="MobiDB-lite"/>
    </source>
</evidence>
<dbReference type="InterPro" id="IPR006530">
    <property type="entry name" value="YD"/>
</dbReference>